<evidence type="ECO:0000259" key="2">
    <source>
        <dbReference type="Pfam" id="PF00931"/>
    </source>
</evidence>
<sequence>MSGAEAGLVLGLISSIITIIQSTYQVYEAVDDAKGLPTNFKKSAAKLPLISKLLEDAEKPTLDNYKLQATRLHELFTKVMPEEDDSRLDRYVKAARTIGKGGRIEELVKRILDDLQLIATEFPEVMTPRSKEQLAKAIEDMAKLSGAQNNNMGGGTQNYNNSTGNQNNGPGQQYIGINHIVYSNISQLQESTSKSHWCVPRSVNTLFTGRGDIINQIKTAMAFKKDSQLQRRFVITGMGGIGKSEICLKVADEMRDDFWGIFWVDVSSESIVHDGFIKIATELKSAVETIDDVRRLLSNEERDWLLILDNADDPDCDYSDYFPPGTRGAILLISRNDECDQLNTVGAKSLGNLGPADCLSLFYRVAKLKPSVEHEQVIQRIITMLDSHTLALVQAGAYIAQGFCSIKTYPAEYERQSKRLLSFGSKQLRPRYRHVYATFEVSAQFLELSNEEDSEDALSLLQFLAILHYHNVPLKLFEDAWSGAQVARETSDKGIDSLSDAKNVLQSLALIQDGEKRGRRTISLHPLVHTWAYIRQTEDQCRKSWKSTGCMLALSYYGNSEWQSYRLSLQLHLQSFLKKQKKTYLRSLTTGDSQVFFQCCELMHKLRMDRLAERTLNELFQKLNLDQAVQLREHVVKVRETTLAKDHPNRLASQHALAGAYEADGRIKEAVQLLKHVVKVKETTLAEGYPSRLASQQVLTSAYVEDGQIKEAVQLREHVVKVREITLAKGHPDRLATQYMLKWIRECI</sequence>
<feature type="domain" description="NACHT-NTPase and P-loop NTPases N-terminal" evidence="3">
    <location>
        <begin position="59"/>
        <end position="117"/>
    </location>
</feature>
<dbReference type="Pfam" id="PF13424">
    <property type="entry name" value="TPR_12"/>
    <property type="match status" value="1"/>
</dbReference>
<organism evidence="4 5">
    <name type="scientific">Trichophyton equinum (strain ATCC MYA-4606 / CBS 127.97)</name>
    <name type="common">Horse ringworm fungus</name>
    <dbReference type="NCBI Taxonomy" id="559882"/>
    <lineage>
        <taxon>Eukaryota</taxon>
        <taxon>Fungi</taxon>
        <taxon>Dikarya</taxon>
        <taxon>Ascomycota</taxon>
        <taxon>Pezizomycotina</taxon>
        <taxon>Eurotiomycetes</taxon>
        <taxon>Eurotiomycetidae</taxon>
        <taxon>Onygenales</taxon>
        <taxon>Arthrodermataceae</taxon>
        <taxon>Trichophyton</taxon>
    </lineage>
</organism>
<gene>
    <name evidence="4" type="ORF">TEQG_07913</name>
</gene>
<keyword evidence="1" id="KW-0732">Signal</keyword>
<dbReference type="Gene3D" id="1.25.40.10">
    <property type="entry name" value="Tetratricopeptide repeat domain"/>
    <property type="match status" value="1"/>
</dbReference>
<keyword evidence="5" id="KW-1185">Reference proteome</keyword>
<dbReference type="eggNOG" id="KOG1840">
    <property type="taxonomic scope" value="Eukaryota"/>
</dbReference>
<dbReference type="GO" id="GO:0043531">
    <property type="term" value="F:ADP binding"/>
    <property type="evidence" value="ECO:0007669"/>
    <property type="project" value="InterPro"/>
</dbReference>
<dbReference type="InterPro" id="IPR031352">
    <property type="entry name" value="SesA"/>
</dbReference>
<dbReference type="Pfam" id="PF13374">
    <property type="entry name" value="TPR_10"/>
    <property type="match status" value="1"/>
</dbReference>
<dbReference type="HOGENOM" id="CLU_013000_0_0_1"/>
<dbReference type="Pfam" id="PF00931">
    <property type="entry name" value="NB-ARC"/>
    <property type="match status" value="1"/>
</dbReference>
<evidence type="ECO:0000259" key="3">
    <source>
        <dbReference type="Pfam" id="PF17107"/>
    </source>
</evidence>
<feature type="chain" id="PRO_5003285079" evidence="1">
    <location>
        <begin position="23"/>
        <end position="748"/>
    </location>
</feature>
<dbReference type="InterPro" id="IPR053137">
    <property type="entry name" value="NLR-like"/>
</dbReference>
<protein>
    <submittedName>
        <fullName evidence="4">TPR repeat protein</fullName>
    </submittedName>
</protein>
<evidence type="ECO:0000313" key="4">
    <source>
        <dbReference type="EMBL" id="EGE09000.1"/>
    </source>
</evidence>
<dbReference type="OrthoDB" id="4185609at2759"/>
<dbReference type="PANTHER" id="PTHR46082:SF6">
    <property type="entry name" value="AAA+ ATPASE DOMAIN-CONTAINING PROTEIN-RELATED"/>
    <property type="match status" value="1"/>
</dbReference>
<feature type="signal peptide" evidence="1">
    <location>
        <begin position="1"/>
        <end position="22"/>
    </location>
</feature>
<dbReference type="AlphaFoldDB" id="F2Q4D2"/>
<feature type="domain" description="NB-ARC" evidence="2">
    <location>
        <begin position="214"/>
        <end position="311"/>
    </location>
</feature>
<dbReference type="InterPro" id="IPR011990">
    <property type="entry name" value="TPR-like_helical_dom_sf"/>
</dbReference>
<dbReference type="PANTHER" id="PTHR46082">
    <property type="entry name" value="ATP/GTP-BINDING PROTEIN-RELATED"/>
    <property type="match status" value="1"/>
</dbReference>
<dbReference type="SUPFAM" id="SSF52540">
    <property type="entry name" value="P-loop containing nucleoside triphosphate hydrolases"/>
    <property type="match status" value="1"/>
</dbReference>
<dbReference type="VEuPathDB" id="FungiDB:TEQG_07913"/>
<dbReference type="InterPro" id="IPR002182">
    <property type="entry name" value="NB-ARC"/>
</dbReference>
<dbReference type="Proteomes" id="UP000009169">
    <property type="component" value="Unassembled WGS sequence"/>
</dbReference>
<name>F2Q4D2_TRIEC</name>
<dbReference type="InterPro" id="IPR027417">
    <property type="entry name" value="P-loop_NTPase"/>
</dbReference>
<proteinExistence type="predicted"/>
<dbReference type="Pfam" id="PF17107">
    <property type="entry name" value="SesA"/>
    <property type="match status" value="1"/>
</dbReference>
<accession>F2Q4D2</accession>
<dbReference type="SUPFAM" id="SSF48452">
    <property type="entry name" value="TPR-like"/>
    <property type="match status" value="1"/>
</dbReference>
<dbReference type="Gene3D" id="3.40.50.300">
    <property type="entry name" value="P-loop containing nucleotide triphosphate hydrolases"/>
    <property type="match status" value="1"/>
</dbReference>
<reference evidence="5" key="1">
    <citation type="journal article" date="2012" name="MBio">
        <title>Comparative genome analysis of Trichophyton rubrum and related dermatophytes reveals candidate genes involved in infection.</title>
        <authorList>
            <person name="Martinez D.A."/>
            <person name="Oliver B.G."/>
            <person name="Graeser Y."/>
            <person name="Goldberg J.M."/>
            <person name="Li W."/>
            <person name="Martinez-Rossi N.M."/>
            <person name="Monod M."/>
            <person name="Shelest E."/>
            <person name="Barton R.C."/>
            <person name="Birch E."/>
            <person name="Brakhage A.A."/>
            <person name="Chen Z."/>
            <person name="Gurr S.J."/>
            <person name="Heiman D."/>
            <person name="Heitman J."/>
            <person name="Kosti I."/>
            <person name="Rossi A."/>
            <person name="Saif S."/>
            <person name="Samalova M."/>
            <person name="Saunders C.W."/>
            <person name="Shea T."/>
            <person name="Summerbell R.C."/>
            <person name="Xu J."/>
            <person name="Young S."/>
            <person name="Zeng Q."/>
            <person name="Birren B.W."/>
            <person name="Cuomo C.A."/>
            <person name="White T.C."/>
        </authorList>
    </citation>
    <scope>NUCLEOTIDE SEQUENCE [LARGE SCALE GENOMIC DNA]</scope>
    <source>
        <strain evidence="5">ATCC MYA-4606 / CBS 127.97</strain>
    </source>
</reference>
<dbReference type="EMBL" id="DS995792">
    <property type="protein sequence ID" value="EGE09000.1"/>
    <property type="molecule type" value="Genomic_DNA"/>
</dbReference>
<evidence type="ECO:0000313" key="5">
    <source>
        <dbReference type="Proteomes" id="UP000009169"/>
    </source>
</evidence>
<evidence type="ECO:0000256" key="1">
    <source>
        <dbReference type="SAM" id="SignalP"/>
    </source>
</evidence>